<protein>
    <submittedName>
        <fullName evidence="1">Uncharacterized protein</fullName>
    </submittedName>
</protein>
<dbReference type="EMBL" id="BLWD01000001">
    <property type="protein sequence ID" value="GFN07682.1"/>
    <property type="molecule type" value="Genomic_DNA"/>
</dbReference>
<reference evidence="1 2" key="1">
    <citation type="submission" date="2020-05" db="EMBL/GenBank/DDBJ databases">
        <title>Whole genome shotgun sequence of Streptomyces microflavus NBRC 13062.</title>
        <authorList>
            <person name="Komaki H."/>
            <person name="Tamura T."/>
        </authorList>
    </citation>
    <scope>NUCLEOTIDE SEQUENCE [LARGE SCALE GENOMIC DNA]</scope>
    <source>
        <strain evidence="1 2">NBRC 13062</strain>
    </source>
</reference>
<dbReference type="Proteomes" id="UP000498740">
    <property type="component" value="Unassembled WGS sequence"/>
</dbReference>
<organism evidence="1 2">
    <name type="scientific">Streptomyces microflavus</name>
    <name type="common">Streptomyces lipmanii</name>
    <dbReference type="NCBI Taxonomy" id="1919"/>
    <lineage>
        <taxon>Bacteria</taxon>
        <taxon>Bacillati</taxon>
        <taxon>Actinomycetota</taxon>
        <taxon>Actinomycetes</taxon>
        <taxon>Kitasatosporales</taxon>
        <taxon>Streptomycetaceae</taxon>
        <taxon>Streptomyces</taxon>
    </lineage>
</organism>
<evidence type="ECO:0000313" key="2">
    <source>
        <dbReference type="Proteomes" id="UP000498740"/>
    </source>
</evidence>
<proteinExistence type="predicted"/>
<comment type="caution">
    <text evidence="1">The sequence shown here is derived from an EMBL/GenBank/DDBJ whole genome shotgun (WGS) entry which is preliminary data.</text>
</comment>
<name>A0A7J0CYY0_STRMI</name>
<gene>
    <name evidence="1" type="ORF">Smic_62380</name>
</gene>
<sequence>MGGVQRLADRTAEIGFQRVGVAAVLVPVGGERRLHGVRVTVEEAMGEPPLFQDAGGEPDEVFGTDEGICSGSSHGPTVEGKEAPAHARRTGCTLRSAILVACG</sequence>
<dbReference type="AlphaFoldDB" id="A0A7J0CYY0"/>
<evidence type="ECO:0000313" key="1">
    <source>
        <dbReference type="EMBL" id="GFN07682.1"/>
    </source>
</evidence>
<accession>A0A7J0CYY0</accession>